<dbReference type="AlphaFoldDB" id="A0A328DID9"/>
<proteinExistence type="predicted"/>
<dbReference type="Proteomes" id="UP000249390">
    <property type="component" value="Unassembled WGS sequence"/>
</dbReference>
<accession>A0A328DID9</accession>
<comment type="caution">
    <text evidence="1">The sequence shown here is derived from an EMBL/GenBank/DDBJ whole genome shotgun (WGS) entry which is preliminary data.</text>
</comment>
<dbReference type="Gene3D" id="3.40.395.10">
    <property type="entry name" value="Adenoviral Proteinase, Chain A"/>
    <property type="match status" value="1"/>
</dbReference>
<organism evidence="1 2">
    <name type="scientific">Cuscuta australis</name>
    <dbReference type="NCBI Taxonomy" id="267555"/>
    <lineage>
        <taxon>Eukaryota</taxon>
        <taxon>Viridiplantae</taxon>
        <taxon>Streptophyta</taxon>
        <taxon>Embryophyta</taxon>
        <taxon>Tracheophyta</taxon>
        <taxon>Spermatophyta</taxon>
        <taxon>Magnoliopsida</taxon>
        <taxon>eudicotyledons</taxon>
        <taxon>Gunneridae</taxon>
        <taxon>Pentapetalae</taxon>
        <taxon>asterids</taxon>
        <taxon>lamiids</taxon>
        <taxon>Solanales</taxon>
        <taxon>Convolvulaceae</taxon>
        <taxon>Cuscuteae</taxon>
        <taxon>Cuscuta</taxon>
        <taxon>Cuscuta subgen. Grammica</taxon>
        <taxon>Cuscuta sect. Cleistogrammica</taxon>
    </lineage>
</organism>
<name>A0A328DID9_9ASTE</name>
<reference evidence="1 2" key="1">
    <citation type="submission" date="2018-06" db="EMBL/GenBank/DDBJ databases">
        <title>The Genome of Cuscuta australis (Dodder) Provides Insight into the Evolution of Plant Parasitism.</title>
        <authorList>
            <person name="Liu H."/>
        </authorList>
    </citation>
    <scope>NUCLEOTIDE SEQUENCE [LARGE SCALE GENOMIC DNA]</scope>
    <source>
        <strain evidence="2">cv. Yunnan</strain>
        <tissue evidence="1">Vines</tissue>
    </source>
</reference>
<keyword evidence="2" id="KW-1185">Reference proteome</keyword>
<protein>
    <recommendedName>
        <fullName evidence="3">Ubiquitin-like protease family profile domain-containing protein</fullName>
    </recommendedName>
</protein>
<dbReference type="InterPro" id="IPR038765">
    <property type="entry name" value="Papain-like_cys_pep_sf"/>
</dbReference>
<evidence type="ECO:0000313" key="1">
    <source>
        <dbReference type="EMBL" id="RAL44059.1"/>
    </source>
</evidence>
<gene>
    <name evidence="1" type="ORF">DM860_014980</name>
</gene>
<dbReference type="EMBL" id="NQVE01000148">
    <property type="protein sequence ID" value="RAL44059.1"/>
    <property type="molecule type" value="Genomic_DNA"/>
</dbReference>
<dbReference type="SUPFAM" id="SSF54001">
    <property type="entry name" value="Cysteine proteinases"/>
    <property type="match status" value="1"/>
</dbReference>
<sequence>MVADIPSFSLGFTQDREWQASGDQHVVDVGNCSNSPFTPVVGVSNVNKQLANDSSEPRGCADPETNLHIVGGAAFGRGSATEEIGRDDPSIVCVSFEYCILTLMNECNDSGYMHREEIVFKKGKFWFSREDICSLDIMRHISKKVLDAWCVILNLREKYRSNTSPLWLFAKTLNCVENGGHEDNSLETKRMMFKDAMKAAWDDAEDTFNWGKLEVFFFPIMQTNWCYVLCVDLKGRRCDILDSSSQEGGEIWRNAIPRDQQGFINKAAYIRELDPKRIGLPWRDAKQVYDYGVATMRHMETYMGEGAKGWDYGLSNLNHKPLLVLRKKYCAAILLHKVNEMMEMLANESFKKDKVVKGTNLE</sequence>
<evidence type="ECO:0000313" key="2">
    <source>
        <dbReference type="Proteomes" id="UP000249390"/>
    </source>
</evidence>
<evidence type="ECO:0008006" key="3">
    <source>
        <dbReference type="Google" id="ProtNLM"/>
    </source>
</evidence>